<evidence type="ECO:0000256" key="1">
    <source>
        <dbReference type="ARBA" id="ARBA00002399"/>
    </source>
</evidence>
<dbReference type="Pfam" id="PF00919">
    <property type="entry name" value="UPF0004"/>
    <property type="match status" value="1"/>
</dbReference>
<dbReference type="InterPro" id="IPR013848">
    <property type="entry name" value="Methylthiotransferase_N"/>
</dbReference>
<dbReference type="EC" id="2.8.4.5" evidence="11"/>
<dbReference type="SMART" id="SM00729">
    <property type="entry name" value="Elp3"/>
    <property type="match status" value="1"/>
</dbReference>
<reference evidence="15" key="1">
    <citation type="journal article" date="2020" name="ISME J.">
        <title>Gammaproteobacteria mediating utilization of methyl-, sulfur- and petroleum organic compounds in deep ocean hydrothermal plumes.</title>
        <authorList>
            <person name="Zhou Z."/>
            <person name="Liu Y."/>
            <person name="Pan J."/>
            <person name="Cron B.R."/>
            <person name="Toner B.M."/>
            <person name="Anantharaman K."/>
            <person name="Breier J.A."/>
            <person name="Dick G.J."/>
            <person name="Li M."/>
        </authorList>
    </citation>
    <scope>NUCLEOTIDE SEQUENCE</scope>
    <source>
        <strain evidence="15">SZUA-1515</strain>
    </source>
</reference>
<keyword evidence="6 11" id="KW-0819">tRNA processing</keyword>
<dbReference type="InterPro" id="IPR006466">
    <property type="entry name" value="MiaB-like_arc_euk"/>
</dbReference>
<evidence type="ECO:0000313" key="16">
    <source>
        <dbReference type="Proteomes" id="UP000608579"/>
    </source>
</evidence>
<dbReference type="Pfam" id="PF01938">
    <property type="entry name" value="TRAM"/>
    <property type="match status" value="1"/>
</dbReference>
<evidence type="ECO:0000256" key="4">
    <source>
        <dbReference type="ARBA" id="ARBA00022679"/>
    </source>
</evidence>
<dbReference type="NCBIfam" id="TIGR01578">
    <property type="entry name" value="MiaB-like-B"/>
    <property type="match status" value="1"/>
</dbReference>
<gene>
    <name evidence="15" type="ORF">EYH45_01500</name>
</gene>
<evidence type="ECO:0000256" key="3">
    <source>
        <dbReference type="ARBA" id="ARBA00022485"/>
    </source>
</evidence>
<sequence>MKVYAEVYGCAASMADGEIALGLLKQAGGEIVASPEDADVNIIVTCAVKGPTADRMVSRVRKLNSLGKPLIVAGCMASGEPRRIKQTAPRAFLLPPKEITRITEAVEKLLGDGLNTPVELEREVKLGLPRVRRNPVISIIPVSEGCRWSKCSFCIVPKTRPGFGSFPIRLILDEVRRSVADGCREIWLTSQDMGSYGMESGRNLLPELLESVNNVEGNFKVRVGMMNPIYLKPILPRLIQAYKGEKIFKFLHLPVQSGSERVLKSMNRGHGAGLYVEAVECFRKELPELTLMTDIIVGYPTETERDFEETLEIIWRTKPDFVNVSRFFPRPGTPAENMKPQPPETVSRRIHRLNEVCEAAALERNERWIGWTGEALVDEWGIKGNWICRNYAYKPIAIKTDKNLMGKIIEVEVTDAKTFHLEGKLKKILH</sequence>
<evidence type="ECO:0000256" key="6">
    <source>
        <dbReference type="ARBA" id="ARBA00022694"/>
    </source>
</evidence>
<organism evidence="15 16">
    <name type="scientific">Caldiarchaeum subterraneum</name>
    <dbReference type="NCBI Taxonomy" id="311458"/>
    <lineage>
        <taxon>Archaea</taxon>
        <taxon>Nitrososphaerota</taxon>
        <taxon>Candidatus Caldarchaeales</taxon>
        <taxon>Candidatus Caldarchaeaceae</taxon>
        <taxon>Candidatus Caldarchaeum</taxon>
    </lineage>
</organism>
<keyword evidence="4 11" id="KW-0808">Transferase</keyword>
<comment type="function">
    <text evidence="1 11">Catalyzes the methylthiolation of N6-threonylcarbamoyladenosine (t(6)A), leading to the formation of 2-methylthio-N6-threonylcarbamoyladenosine (ms(2)t(6)A) at position 37 in tRNAs that read codons beginning with adenine.</text>
</comment>
<dbReference type="InterPro" id="IPR038135">
    <property type="entry name" value="Methylthiotransferase_N_sf"/>
</dbReference>
<comment type="caution">
    <text evidence="15">The sequence shown here is derived from an EMBL/GenBank/DDBJ whole genome shotgun (WGS) entry which is preliminary data.</text>
</comment>
<feature type="domain" description="MTTase N-terminal" evidence="13">
    <location>
        <begin position="1"/>
        <end position="111"/>
    </location>
</feature>
<evidence type="ECO:0000259" key="13">
    <source>
        <dbReference type="PROSITE" id="PS51449"/>
    </source>
</evidence>
<dbReference type="PROSITE" id="PS51449">
    <property type="entry name" value="MTTASE_N"/>
    <property type="match status" value="1"/>
</dbReference>
<dbReference type="EMBL" id="DQVM01000029">
    <property type="protein sequence ID" value="HIQ29220.1"/>
    <property type="molecule type" value="Genomic_DNA"/>
</dbReference>
<evidence type="ECO:0000256" key="5">
    <source>
        <dbReference type="ARBA" id="ARBA00022691"/>
    </source>
</evidence>
<comment type="catalytic activity">
    <reaction evidence="10 11">
        <text>N(6)-L-threonylcarbamoyladenosine(37) in tRNA + (sulfur carrier)-SH + AH2 + 2 S-adenosyl-L-methionine = 2-methylsulfanyl-N(6)-L-threonylcarbamoyladenosine(37) in tRNA + (sulfur carrier)-H + 5'-deoxyadenosine + L-methionine + A + S-adenosyl-L-homocysteine + 2 H(+)</text>
        <dbReference type="Rhea" id="RHEA:37075"/>
        <dbReference type="Rhea" id="RHEA-COMP:10163"/>
        <dbReference type="Rhea" id="RHEA-COMP:11092"/>
        <dbReference type="Rhea" id="RHEA-COMP:14737"/>
        <dbReference type="Rhea" id="RHEA-COMP:14739"/>
        <dbReference type="ChEBI" id="CHEBI:13193"/>
        <dbReference type="ChEBI" id="CHEBI:15378"/>
        <dbReference type="ChEBI" id="CHEBI:17319"/>
        <dbReference type="ChEBI" id="CHEBI:17499"/>
        <dbReference type="ChEBI" id="CHEBI:29917"/>
        <dbReference type="ChEBI" id="CHEBI:57844"/>
        <dbReference type="ChEBI" id="CHEBI:57856"/>
        <dbReference type="ChEBI" id="CHEBI:59789"/>
        <dbReference type="ChEBI" id="CHEBI:64428"/>
        <dbReference type="ChEBI" id="CHEBI:74418"/>
        <dbReference type="ChEBI" id="CHEBI:74420"/>
        <dbReference type="EC" id="2.8.4.5"/>
    </reaction>
</comment>
<dbReference type="SFLD" id="SFLDS00029">
    <property type="entry name" value="Radical_SAM"/>
    <property type="match status" value="1"/>
</dbReference>
<dbReference type="PANTHER" id="PTHR11918">
    <property type="entry name" value="RADICAL SAM PROTEINS"/>
    <property type="match status" value="1"/>
</dbReference>
<dbReference type="InterPro" id="IPR002792">
    <property type="entry name" value="TRAM_dom"/>
</dbReference>
<dbReference type="InterPro" id="IPR006638">
    <property type="entry name" value="Elp3/MiaA/NifB-like_rSAM"/>
</dbReference>
<dbReference type="SFLD" id="SFLDG01082">
    <property type="entry name" value="B12-binding_domain_containing"/>
    <property type="match status" value="1"/>
</dbReference>
<dbReference type="PROSITE" id="PS50926">
    <property type="entry name" value="TRAM"/>
    <property type="match status" value="1"/>
</dbReference>
<evidence type="ECO:0000256" key="2">
    <source>
        <dbReference type="ARBA" id="ARBA00008616"/>
    </source>
</evidence>
<evidence type="ECO:0000256" key="10">
    <source>
        <dbReference type="ARBA" id="ARBA00051661"/>
    </source>
</evidence>
<feature type="domain" description="Radical SAM core" evidence="14">
    <location>
        <begin position="132"/>
        <end position="367"/>
    </location>
</feature>
<dbReference type="InterPro" id="IPR023404">
    <property type="entry name" value="rSAM_horseshoe"/>
</dbReference>
<name>A0A833E9Y6_CALS0</name>
<keyword evidence="5 11" id="KW-0949">S-adenosyl-L-methionine</keyword>
<evidence type="ECO:0000259" key="14">
    <source>
        <dbReference type="PROSITE" id="PS51918"/>
    </source>
</evidence>
<protein>
    <recommendedName>
        <fullName evidence="11">tRNA-t(6)A37 methylthiotransferase</fullName>
        <ecNumber evidence="11">2.8.4.5</ecNumber>
    </recommendedName>
</protein>
<dbReference type="NCBIfam" id="TIGR00089">
    <property type="entry name" value="MiaB/RimO family radical SAM methylthiotransferase"/>
    <property type="match status" value="1"/>
</dbReference>
<keyword evidence="7 11" id="KW-0479">Metal-binding</keyword>
<keyword evidence="8 11" id="KW-0408">Iron</keyword>
<dbReference type="InterPro" id="IPR005839">
    <property type="entry name" value="Methylthiotransferase"/>
</dbReference>
<keyword evidence="9 11" id="KW-0411">Iron-sulfur</keyword>
<keyword evidence="3 11" id="KW-0004">4Fe-4S</keyword>
<evidence type="ECO:0000256" key="9">
    <source>
        <dbReference type="ARBA" id="ARBA00023014"/>
    </source>
</evidence>
<dbReference type="PROSITE" id="PS51918">
    <property type="entry name" value="RADICAL_SAM"/>
    <property type="match status" value="1"/>
</dbReference>
<dbReference type="Pfam" id="PF04055">
    <property type="entry name" value="Radical_SAM"/>
    <property type="match status" value="1"/>
</dbReference>
<dbReference type="Proteomes" id="UP000608579">
    <property type="component" value="Unassembled WGS sequence"/>
</dbReference>
<evidence type="ECO:0000256" key="11">
    <source>
        <dbReference type="RuleBase" id="RU368081"/>
    </source>
</evidence>
<dbReference type="GO" id="GO:0035598">
    <property type="term" value="F:tRNA (N(6)-L-threonylcarbamoyladenosine(37)-C(2))-methylthiotransferase activity"/>
    <property type="evidence" value="ECO:0007669"/>
    <property type="project" value="UniProtKB-UniRule"/>
</dbReference>
<proteinExistence type="inferred from homology"/>
<dbReference type="SUPFAM" id="SSF102114">
    <property type="entry name" value="Radical SAM enzymes"/>
    <property type="match status" value="1"/>
</dbReference>
<comment type="similarity">
    <text evidence="2 11">Belongs to the methylthiotransferase family. CDKAL1 subfamily.</text>
</comment>
<accession>A0A833E9Y6</accession>
<dbReference type="InterPro" id="IPR007197">
    <property type="entry name" value="rSAM"/>
</dbReference>
<dbReference type="PANTHER" id="PTHR11918:SF45">
    <property type="entry name" value="THREONYLCARBAMOYLADENOSINE TRNA METHYLTHIOTRANSFERASE"/>
    <property type="match status" value="1"/>
</dbReference>
<evidence type="ECO:0000256" key="7">
    <source>
        <dbReference type="ARBA" id="ARBA00022723"/>
    </source>
</evidence>
<dbReference type="GO" id="GO:0051539">
    <property type="term" value="F:4 iron, 4 sulfur cluster binding"/>
    <property type="evidence" value="ECO:0007669"/>
    <property type="project" value="UniProtKB-UniRule"/>
</dbReference>
<dbReference type="Gene3D" id="3.40.50.12160">
    <property type="entry name" value="Methylthiotransferase, N-terminal domain"/>
    <property type="match status" value="1"/>
</dbReference>
<comment type="cofactor">
    <cofactor evidence="11">
        <name>[4Fe-4S] cluster</name>
        <dbReference type="ChEBI" id="CHEBI:49883"/>
    </cofactor>
    <text evidence="11">Binds 1 or 2 [4Fe-4S] cluster. One cluster is coordinated with 3 cysteines and an exchangeable S-adenosyl-L-methionine.</text>
</comment>
<dbReference type="AlphaFoldDB" id="A0A833E9Y6"/>
<feature type="domain" description="TRAM" evidence="12">
    <location>
        <begin position="366"/>
        <end position="427"/>
    </location>
</feature>
<evidence type="ECO:0000313" key="15">
    <source>
        <dbReference type="EMBL" id="HIQ29220.1"/>
    </source>
</evidence>
<evidence type="ECO:0000259" key="12">
    <source>
        <dbReference type="PROSITE" id="PS50926"/>
    </source>
</evidence>
<dbReference type="GO" id="GO:0046872">
    <property type="term" value="F:metal ion binding"/>
    <property type="evidence" value="ECO:0007669"/>
    <property type="project" value="UniProtKB-UniRule"/>
</dbReference>
<dbReference type="InterPro" id="IPR058240">
    <property type="entry name" value="rSAM_sf"/>
</dbReference>
<dbReference type="Gene3D" id="3.80.30.20">
    <property type="entry name" value="tm_1862 like domain"/>
    <property type="match status" value="1"/>
</dbReference>
<evidence type="ECO:0000256" key="8">
    <source>
        <dbReference type="ARBA" id="ARBA00023004"/>
    </source>
</evidence>